<dbReference type="InParanoid" id="A0A423VC28"/>
<feature type="compositionally biased region" description="Basic residues" evidence="1">
    <location>
        <begin position="18"/>
        <end position="29"/>
    </location>
</feature>
<feature type="region of interest" description="Disordered" evidence="1">
    <location>
        <begin position="1"/>
        <end position="41"/>
    </location>
</feature>
<comment type="caution">
    <text evidence="2">The sequence shown here is derived from an EMBL/GenBank/DDBJ whole genome shotgun (WGS) entry which is preliminary data.</text>
</comment>
<feature type="compositionally biased region" description="Basic and acidic residues" evidence="1">
    <location>
        <begin position="7"/>
        <end position="17"/>
    </location>
</feature>
<evidence type="ECO:0000313" key="3">
    <source>
        <dbReference type="Proteomes" id="UP000285146"/>
    </source>
</evidence>
<feature type="region of interest" description="Disordered" evidence="1">
    <location>
        <begin position="60"/>
        <end position="93"/>
    </location>
</feature>
<feature type="compositionally biased region" description="Low complexity" evidence="1">
    <location>
        <begin position="76"/>
        <end position="93"/>
    </location>
</feature>
<evidence type="ECO:0000313" key="2">
    <source>
        <dbReference type="EMBL" id="ROV88484.1"/>
    </source>
</evidence>
<dbReference type="EMBL" id="LKEB01000118">
    <property type="protein sequence ID" value="ROV88484.1"/>
    <property type="molecule type" value="Genomic_DNA"/>
</dbReference>
<accession>A0A423VC28</accession>
<keyword evidence="3" id="KW-1185">Reference proteome</keyword>
<dbReference type="Proteomes" id="UP000285146">
    <property type="component" value="Unassembled WGS sequence"/>
</dbReference>
<protein>
    <submittedName>
        <fullName evidence="2">Uncharacterized protein</fullName>
    </submittedName>
</protein>
<name>A0A423VC28_9PEZI</name>
<proteinExistence type="predicted"/>
<gene>
    <name evidence="2" type="ORF">VPNG_10358</name>
</gene>
<reference evidence="2 3" key="1">
    <citation type="submission" date="2015-09" db="EMBL/GenBank/DDBJ databases">
        <title>Host preference determinants of Valsa canker pathogens revealed by comparative genomics.</title>
        <authorList>
            <person name="Yin Z."/>
            <person name="Huang L."/>
        </authorList>
    </citation>
    <scope>NUCLEOTIDE SEQUENCE [LARGE SCALE GENOMIC DNA]</scope>
    <source>
        <strain evidence="2 3">SXYLt</strain>
    </source>
</reference>
<evidence type="ECO:0000256" key="1">
    <source>
        <dbReference type="SAM" id="MobiDB-lite"/>
    </source>
</evidence>
<sequence>MDWWSYTREEKRREEKRERKRTYLRRAKQSRAEQSRAEQTGLHLRSGLVSWATKRVTYRERRHASRIKAENDARMKQMMKQKQQQQQQQQQQQ</sequence>
<organism evidence="2 3">
    <name type="scientific">Cytospora leucostoma</name>
    <dbReference type="NCBI Taxonomy" id="1230097"/>
    <lineage>
        <taxon>Eukaryota</taxon>
        <taxon>Fungi</taxon>
        <taxon>Dikarya</taxon>
        <taxon>Ascomycota</taxon>
        <taxon>Pezizomycotina</taxon>
        <taxon>Sordariomycetes</taxon>
        <taxon>Sordariomycetidae</taxon>
        <taxon>Diaporthales</taxon>
        <taxon>Cytosporaceae</taxon>
        <taxon>Cytospora</taxon>
    </lineage>
</organism>
<dbReference type="AlphaFoldDB" id="A0A423VC28"/>